<dbReference type="Pfam" id="PF00651">
    <property type="entry name" value="BTB"/>
    <property type="match status" value="1"/>
</dbReference>
<dbReference type="InterPro" id="IPR011333">
    <property type="entry name" value="SKP1/BTB/POZ_sf"/>
</dbReference>
<protein>
    <recommendedName>
        <fullName evidence="1">BTB domain-containing protein</fullName>
    </recommendedName>
</protein>
<dbReference type="AlphaFoldDB" id="A0A165FX84"/>
<dbReference type="EMBL" id="KV426067">
    <property type="protein sequence ID" value="KZV89665.1"/>
    <property type="molecule type" value="Genomic_DNA"/>
</dbReference>
<dbReference type="InParanoid" id="A0A165FX84"/>
<evidence type="ECO:0000313" key="2">
    <source>
        <dbReference type="EMBL" id="KZV89665.1"/>
    </source>
</evidence>
<evidence type="ECO:0000259" key="1">
    <source>
        <dbReference type="PROSITE" id="PS50097"/>
    </source>
</evidence>
<accession>A0A165FX84</accession>
<dbReference type="PROSITE" id="PS50097">
    <property type="entry name" value="BTB"/>
    <property type="match status" value="1"/>
</dbReference>
<name>A0A165FX84_EXIGL</name>
<keyword evidence="3" id="KW-1185">Reference proteome</keyword>
<dbReference type="Gene3D" id="3.30.710.10">
    <property type="entry name" value="Potassium Channel Kv1.1, Chain A"/>
    <property type="match status" value="1"/>
</dbReference>
<dbReference type="Proteomes" id="UP000077266">
    <property type="component" value="Unassembled WGS sequence"/>
</dbReference>
<dbReference type="OrthoDB" id="3238373at2759"/>
<sequence length="375" mass="42007">MNTAPQSEIEVLRDAVAHDLHFYKPDGNVVLQAEQTLFRVHRSFLADLSPVLKDMLELPLGDELSVEGLEDAHPIVLAGDTAEEVRSLMWAIYSRPDEIASFLDEAPMNAQCIRFLQIMRLTHKYDCSKLMGWAFKTVRSKTRPNGFYKGFTASLTTIDCIVQLHPLGIRGLENWAEPLIRHTVGNKNTVLIAVIRLLSSVRWPWLEKYLYYRLLCLGTASWKALTLTDEERMRLLAGYHNLRELWAKLSTERLDIKHTCAAAARVQCMASCLDLWLELCTLSARGTPAAFVDLTGRMRWIVSMKGALKNGGGSYVNLPVPPSVQALWATVPCQHEFKVALQSVSDEMEKNALCCLDPSLGLIDHTACTLPLSVA</sequence>
<dbReference type="InterPro" id="IPR000210">
    <property type="entry name" value="BTB/POZ_dom"/>
</dbReference>
<proteinExistence type="predicted"/>
<feature type="domain" description="BTB" evidence="1">
    <location>
        <begin position="27"/>
        <end position="101"/>
    </location>
</feature>
<gene>
    <name evidence="2" type="ORF">EXIGLDRAFT_838376</name>
</gene>
<evidence type="ECO:0000313" key="3">
    <source>
        <dbReference type="Proteomes" id="UP000077266"/>
    </source>
</evidence>
<reference evidence="2 3" key="1">
    <citation type="journal article" date="2016" name="Mol. Biol. Evol.">
        <title>Comparative Genomics of Early-Diverging Mushroom-Forming Fungi Provides Insights into the Origins of Lignocellulose Decay Capabilities.</title>
        <authorList>
            <person name="Nagy L.G."/>
            <person name="Riley R."/>
            <person name="Tritt A."/>
            <person name="Adam C."/>
            <person name="Daum C."/>
            <person name="Floudas D."/>
            <person name="Sun H."/>
            <person name="Yadav J.S."/>
            <person name="Pangilinan J."/>
            <person name="Larsson K.H."/>
            <person name="Matsuura K."/>
            <person name="Barry K."/>
            <person name="Labutti K."/>
            <person name="Kuo R."/>
            <person name="Ohm R.A."/>
            <person name="Bhattacharya S.S."/>
            <person name="Shirouzu T."/>
            <person name="Yoshinaga Y."/>
            <person name="Martin F.M."/>
            <person name="Grigoriev I.V."/>
            <person name="Hibbett D.S."/>
        </authorList>
    </citation>
    <scope>NUCLEOTIDE SEQUENCE [LARGE SCALE GENOMIC DNA]</scope>
    <source>
        <strain evidence="2 3">HHB12029</strain>
    </source>
</reference>
<organism evidence="2 3">
    <name type="scientific">Exidia glandulosa HHB12029</name>
    <dbReference type="NCBI Taxonomy" id="1314781"/>
    <lineage>
        <taxon>Eukaryota</taxon>
        <taxon>Fungi</taxon>
        <taxon>Dikarya</taxon>
        <taxon>Basidiomycota</taxon>
        <taxon>Agaricomycotina</taxon>
        <taxon>Agaricomycetes</taxon>
        <taxon>Auriculariales</taxon>
        <taxon>Exidiaceae</taxon>
        <taxon>Exidia</taxon>
    </lineage>
</organism>